<dbReference type="EMBL" id="CP071462">
    <property type="protein sequence ID" value="QSW99812.1"/>
    <property type="molecule type" value="Genomic_DNA"/>
</dbReference>
<evidence type="ECO:0000259" key="4">
    <source>
        <dbReference type="Pfam" id="PF08448"/>
    </source>
</evidence>
<dbReference type="InterPro" id="IPR003018">
    <property type="entry name" value="GAF"/>
</dbReference>
<dbReference type="Pfam" id="PF13185">
    <property type="entry name" value="GAF_2"/>
    <property type="match status" value="1"/>
</dbReference>
<dbReference type="PANTHER" id="PTHR34236:SF1">
    <property type="entry name" value="DIMETHYL SULFOXIDE REDUCTASE TRANSCRIPTIONAL ACTIVATOR"/>
    <property type="match status" value="1"/>
</dbReference>
<feature type="domain" description="Bacterioopsin transcriptional activator GAF and HTH associated" evidence="6">
    <location>
        <begin position="317"/>
        <end position="479"/>
    </location>
</feature>
<evidence type="ECO:0000256" key="1">
    <source>
        <dbReference type="ARBA" id="ARBA00023015"/>
    </source>
</evidence>
<evidence type="ECO:0000259" key="3">
    <source>
        <dbReference type="Pfam" id="PF04967"/>
    </source>
</evidence>
<proteinExistence type="predicted"/>
<gene>
    <name evidence="7" type="ORF">J0X25_02285</name>
</gene>
<dbReference type="InterPro" id="IPR035965">
    <property type="entry name" value="PAS-like_dom_sf"/>
</dbReference>
<dbReference type="SUPFAM" id="SSF55785">
    <property type="entry name" value="PYP-like sensor domain (PAS domain)"/>
    <property type="match status" value="1"/>
</dbReference>
<dbReference type="InterPro" id="IPR029016">
    <property type="entry name" value="GAF-like_dom_sf"/>
</dbReference>
<feature type="domain" description="GAF" evidence="5">
    <location>
        <begin position="163"/>
        <end position="305"/>
    </location>
</feature>
<keyword evidence="1" id="KW-0805">Transcription regulation</keyword>
<dbReference type="AlphaFoldDB" id="A0A8A2VHL3"/>
<dbReference type="Pfam" id="PF15915">
    <property type="entry name" value="BAT"/>
    <property type="match status" value="1"/>
</dbReference>
<sequence>MGTGNDLAAATLETLPITVAVIDGDGEILSTNRAWREFGPDDAADHVGVDYLATADVDDEHARRAVEGLEAVVEGERETFAMEYPCHSPDEKRWFLMRANRFTVDGAVRVSILHLEITERKLAEIAVEETAAELREEHEALEHVLDRIDGLLREVTDAAVGAATREEIERRVCETLVGTDPYVLAWIGRLDATNRRLSPREWAADGDAALEDDELVLGTDETHPAVRALADGGVQVIQDLEAFDDAERWWPAGAGDSFRSVAAVPLTYGDVTYGVLTLFATDADVFGERELLVLDSLAGTIATAMNALEARRMLTTDSVVELEITVEDPSQFVAALAVALETALSYRGLTYAEDGTPLAFFQADRAVEAVPPAAEIDGVSDVTVLSTYDDSALLEVAIDDAVVTGLSEHGAAIRRFDAATAGNESAQTAAREVGVDLTVDLPTAQSARSVYDLLDRTYDGVELVSYHETDQPPQTPQDVVARLESSLTDRQLTALRKAYFADYFEWPRNVSGDDLAQSMDISRSTFHQHLRAAQRKLLDELFDSA</sequence>
<dbReference type="PANTHER" id="PTHR34236">
    <property type="entry name" value="DIMETHYL SULFOXIDE REDUCTASE TRANSCRIPTIONAL ACTIVATOR"/>
    <property type="match status" value="1"/>
</dbReference>
<dbReference type="Pfam" id="PF08448">
    <property type="entry name" value="PAS_4"/>
    <property type="match status" value="1"/>
</dbReference>
<dbReference type="Proteomes" id="UP000663203">
    <property type="component" value="Chromosome"/>
</dbReference>
<dbReference type="InterPro" id="IPR007050">
    <property type="entry name" value="HTH_bacterioopsin"/>
</dbReference>
<reference evidence="7 8" key="1">
    <citation type="submission" date="2021-03" db="EMBL/GenBank/DDBJ databases">
        <title>Haloterrigena longa sp. nov. and Haloterrigena limicola sp. nov., extremely halophilic archaea isolated from a salt lake.</title>
        <authorList>
            <person name="Henglin C."/>
        </authorList>
    </citation>
    <scope>NUCLEOTIDE SEQUENCE [LARGE SCALE GENOMIC DNA]</scope>
    <source>
        <strain evidence="7 8">KZCA68</strain>
    </source>
</reference>
<feature type="domain" description="PAS fold-4" evidence="4">
    <location>
        <begin position="12"/>
        <end position="121"/>
    </location>
</feature>
<evidence type="ECO:0000259" key="5">
    <source>
        <dbReference type="Pfam" id="PF13185"/>
    </source>
</evidence>
<evidence type="ECO:0000313" key="7">
    <source>
        <dbReference type="EMBL" id="QSW99812.1"/>
    </source>
</evidence>
<dbReference type="RefSeq" id="WP_207289418.1">
    <property type="nucleotide sequence ID" value="NZ_CP071462.1"/>
</dbReference>
<feature type="domain" description="HTH bat-type" evidence="3">
    <location>
        <begin position="487"/>
        <end position="538"/>
    </location>
</feature>
<organism evidence="7 8">
    <name type="scientific">Haloterrigena alkaliphila</name>
    <dbReference type="NCBI Taxonomy" id="2816475"/>
    <lineage>
        <taxon>Archaea</taxon>
        <taxon>Methanobacteriati</taxon>
        <taxon>Methanobacteriota</taxon>
        <taxon>Stenosarchaea group</taxon>
        <taxon>Halobacteria</taxon>
        <taxon>Halobacteriales</taxon>
        <taxon>Natrialbaceae</taxon>
        <taxon>Haloterrigena</taxon>
    </lineage>
</organism>
<dbReference type="Gene3D" id="3.30.450.40">
    <property type="match status" value="1"/>
</dbReference>
<evidence type="ECO:0000313" key="8">
    <source>
        <dbReference type="Proteomes" id="UP000663203"/>
    </source>
</evidence>
<dbReference type="InterPro" id="IPR031803">
    <property type="entry name" value="BAT_GAF/HTH-assoc"/>
</dbReference>
<accession>A0A8A2VHL3</accession>
<keyword evidence="2" id="KW-0804">Transcription</keyword>
<dbReference type="Gene3D" id="3.30.450.20">
    <property type="entry name" value="PAS domain"/>
    <property type="match status" value="1"/>
</dbReference>
<dbReference type="GeneID" id="63186096"/>
<dbReference type="InterPro" id="IPR013656">
    <property type="entry name" value="PAS_4"/>
</dbReference>
<protein>
    <submittedName>
        <fullName evidence="7">Helix-turn-helix domain-containing protein</fullName>
    </submittedName>
</protein>
<dbReference type="SUPFAM" id="SSF55781">
    <property type="entry name" value="GAF domain-like"/>
    <property type="match status" value="1"/>
</dbReference>
<dbReference type="KEGG" id="hakz:J0X25_02285"/>
<name>A0A8A2VHL3_9EURY</name>
<dbReference type="Pfam" id="PF04967">
    <property type="entry name" value="HTH_10"/>
    <property type="match status" value="1"/>
</dbReference>
<keyword evidence="8" id="KW-1185">Reference proteome</keyword>
<evidence type="ECO:0000256" key="2">
    <source>
        <dbReference type="ARBA" id="ARBA00023163"/>
    </source>
</evidence>
<evidence type="ECO:0000259" key="6">
    <source>
        <dbReference type="Pfam" id="PF15915"/>
    </source>
</evidence>